<evidence type="ECO:0000256" key="1">
    <source>
        <dbReference type="SAM" id="MobiDB-lite"/>
    </source>
</evidence>
<dbReference type="Pfam" id="PF04977">
    <property type="entry name" value="DivIC"/>
    <property type="match status" value="1"/>
</dbReference>
<organism evidence="5">
    <name type="scientific">freshwater metagenome</name>
    <dbReference type="NCBI Taxonomy" id="449393"/>
    <lineage>
        <taxon>unclassified sequences</taxon>
        <taxon>metagenomes</taxon>
        <taxon>ecological metagenomes</taxon>
    </lineage>
</organism>
<keyword evidence="2" id="KW-1133">Transmembrane helix</keyword>
<evidence type="ECO:0000313" key="6">
    <source>
        <dbReference type="EMBL" id="CAB5034915.1"/>
    </source>
</evidence>
<dbReference type="InterPro" id="IPR007060">
    <property type="entry name" value="FtsL/DivIC"/>
</dbReference>
<keyword evidence="2" id="KW-0812">Transmembrane</keyword>
<evidence type="ECO:0000313" key="5">
    <source>
        <dbReference type="EMBL" id="CAB4979823.1"/>
    </source>
</evidence>
<accession>A0A6J7MN06</accession>
<reference evidence="5" key="1">
    <citation type="submission" date="2020-05" db="EMBL/GenBank/DDBJ databases">
        <authorList>
            <person name="Chiriac C."/>
            <person name="Salcher M."/>
            <person name="Ghai R."/>
            <person name="Kavagutti S V."/>
        </authorList>
    </citation>
    <scope>NUCLEOTIDE SEQUENCE</scope>
</reference>
<dbReference type="EMBL" id="CAFBOF010000022">
    <property type="protein sequence ID" value="CAB4979823.1"/>
    <property type="molecule type" value="Genomic_DNA"/>
</dbReference>
<gene>
    <name evidence="3" type="ORF">UFOPK2683_00324</name>
    <name evidence="4" type="ORF">UFOPK3605_00760</name>
    <name evidence="5" type="ORF">UFOPK3897_01043</name>
    <name evidence="6" type="ORF">UFOPK4121_01785</name>
</gene>
<sequence>MAKRRNLPKRPRLLIVLTVVGGIALMLLFVYPTQTLINQWNQTGVTKKRLETINVATSKLKADSKRLLGDAELERIAREQYGLVRPGETQYVLVPQAPLDLAPPTTTPSTQPPRPAKK</sequence>
<evidence type="ECO:0000256" key="2">
    <source>
        <dbReference type="SAM" id="Phobius"/>
    </source>
</evidence>
<dbReference type="EMBL" id="CAEZYK010000011">
    <property type="protein sequence ID" value="CAB4716815.1"/>
    <property type="molecule type" value="Genomic_DNA"/>
</dbReference>
<proteinExistence type="predicted"/>
<name>A0A6J7MN06_9ZZZZ</name>
<evidence type="ECO:0000313" key="3">
    <source>
        <dbReference type="EMBL" id="CAB4716815.1"/>
    </source>
</evidence>
<evidence type="ECO:0000313" key="4">
    <source>
        <dbReference type="EMBL" id="CAB4905894.1"/>
    </source>
</evidence>
<dbReference type="EMBL" id="CAFBPQ010000128">
    <property type="protein sequence ID" value="CAB5034915.1"/>
    <property type="molecule type" value="Genomic_DNA"/>
</dbReference>
<dbReference type="AlphaFoldDB" id="A0A6J7MN06"/>
<dbReference type="EMBL" id="CAFBMM010000030">
    <property type="protein sequence ID" value="CAB4905894.1"/>
    <property type="molecule type" value="Genomic_DNA"/>
</dbReference>
<keyword evidence="2" id="KW-0472">Membrane</keyword>
<protein>
    <submittedName>
        <fullName evidence="5">Unannotated protein</fullName>
    </submittedName>
</protein>
<feature type="region of interest" description="Disordered" evidence="1">
    <location>
        <begin position="98"/>
        <end position="118"/>
    </location>
</feature>
<feature type="transmembrane region" description="Helical" evidence="2">
    <location>
        <begin position="12"/>
        <end position="31"/>
    </location>
</feature>